<dbReference type="InParanoid" id="A0A1X7UYY9"/>
<protein>
    <submittedName>
        <fullName evidence="2">Uncharacterized protein</fullName>
    </submittedName>
</protein>
<evidence type="ECO:0000313" key="2">
    <source>
        <dbReference type="EnsemblMetazoa" id="Aqu2.1.33185_001"/>
    </source>
</evidence>
<reference evidence="2" key="1">
    <citation type="submission" date="2017-05" db="UniProtKB">
        <authorList>
            <consortium name="EnsemblMetazoa"/>
        </authorList>
    </citation>
    <scope>IDENTIFICATION</scope>
</reference>
<dbReference type="AlphaFoldDB" id="A0A1X7UYY9"/>
<feature type="region of interest" description="Disordered" evidence="1">
    <location>
        <begin position="1"/>
        <end position="68"/>
    </location>
</feature>
<sequence>MADFKIDLNNGRYQPRRKQKEEPAFASEVNELPSLVINTEEPVEEQLGSGSGDEGSKTTTPSEPDNTFELDTLAKSNLLDSDRSANFTFLSESTQLIKFVEQYTTCVVTGCTGMQCVSSSVLYETLREIDPYVKMS</sequence>
<organism evidence="2">
    <name type="scientific">Amphimedon queenslandica</name>
    <name type="common">Sponge</name>
    <dbReference type="NCBI Taxonomy" id="400682"/>
    <lineage>
        <taxon>Eukaryota</taxon>
        <taxon>Metazoa</taxon>
        <taxon>Porifera</taxon>
        <taxon>Demospongiae</taxon>
        <taxon>Heteroscleromorpha</taxon>
        <taxon>Haplosclerida</taxon>
        <taxon>Niphatidae</taxon>
        <taxon>Amphimedon</taxon>
    </lineage>
</organism>
<evidence type="ECO:0000256" key="1">
    <source>
        <dbReference type="SAM" id="MobiDB-lite"/>
    </source>
</evidence>
<proteinExistence type="predicted"/>
<name>A0A1X7UYY9_AMPQE</name>
<dbReference type="EnsemblMetazoa" id="Aqu2.1.33185_001">
    <property type="protein sequence ID" value="Aqu2.1.33185_001"/>
    <property type="gene ID" value="Aqu2.1.33185"/>
</dbReference>
<accession>A0A1X7UYY9</accession>